<evidence type="ECO:0000259" key="8">
    <source>
        <dbReference type="Pfam" id="PF00085"/>
    </source>
</evidence>
<dbReference type="PANTHER" id="PTHR46854">
    <property type="entry name" value="5'-ADENYLYLSULFATE REDUCTASE-LIKE 4-RELATED"/>
    <property type="match status" value="1"/>
</dbReference>
<reference evidence="10 11" key="1">
    <citation type="submission" date="2019-11" db="EMBL/GenBank/DDBJ databases">
        <authorList>
            <person name="Jiao W.-B."/>
            <person name="Schneeberger K."/>
        </authorList>
    </citation>
    <scope>NUCLEOTIDE SEQUENCE [LARGE SCALE GENOMIC DNA]</scope>
    <source>
        <strain evidence="11">cv. An-1</strain>
        <strain evidence="12">cv. C24</strain>
    </source>
</reference>
<keyword evidence="5" id="KW-0472">Membrane</keyword>
<accession>A0A5S9XQX3</accession>
<dbReference type="CDD" id="cd02999">
    <property type="entry name" value="PDI_a_ERp44_like"/>
    <property type="match status" value="1"/>
</dbReference>
<dbReference type="Gene3D" id="3.40.30.10">
    <property type="entry name" value="Glutaredoxin"/>
    <property type="match status" value="1"/>
</dbReference>
<evidence type="ECO:0000256" key="2">
    <source>
        <dbReference type="ARBA" id="ARBA00022692"/>
    </source>
</evidence>
<dbReference type="Proteomes" id="UP000434276">
    <property type="component" value="Unassembled WGS sequence"/>
</dbReference>
<feature type="signal peptide" evidence="7">
    <location>
        <begin position="1"/>
        <end position="22"/>
    </location>
</feature>
<keyword evidence="3 7" id="KW-0732">Signal</keyword>
<keyword evidence="6" id="KW-0325">Glycoprotein</keyword>
<evidence type="ECO:0000256" key="1">
    <source>
        <dbReference type="ARBA" id="ARBA00004167"/>
    </source>
</evidence>
<feature type="chain" id="PRO_5033868462" description="Thioredoxin domain-containing protein" evidence="7">
    <location>
        <begin position="23"/>
        <end position="311"/>
    </location>
</feature>
<evidence type="ECO:0000256" key="5">
    <source>
        <dbReference type="ARBA" id="ARBA00023136"/>
    </source>
</evidence>
<proteinExistence type="predicted"/>
<evidence type="ECO:0000256" key="6">
    <source>
        <dbReference type="ARBA" id="ARBA00023180"/>
    </source>
</evidence>
<evidence type="ECO:0000256" key="7">
    <source>
        <dbReference type="SAM" id="SignalP"/>
    </source>
</evidence>
<gene>
    <name evidence="10" type="ORF">AN1_LOCUS17483</name>
    <name evidence="9" type="ORF">C24_LOCUS17384</name>
</gene>
<accession>A0A654FMK1</accession>
<dbReference type="AlphaFoldDB" id="A0A654FMK1"/>
<evidence type="ECO:0000256" key="3">
    <source>
        <dbReference type="ARBA" id="ARBA00022729"/>
    </source>
</evidence>
<evidence type="ECO:0000313" key="9">
    <source>
        <dbReference type="EMBL" id="CAA0394205.1"/>
    </source>
</evidence>
<protein>
    <recommendedName>
        <fullName evidence="8">Thioredoxin domain-containing protein</fullName>
    </recommendedName>
</protein>
<dbReference type="OrthoDB" id="19690at2759"/>
<feature type="domain" description="Thioredoxin" evidence="8">
    <location>
        <begin position="79"/>
        <end position="156"/>
    </location>
</feature>
<keyword evidence="4" id="KW-1133">Transmembrane helix</keyword>
<dbReference type="EMBL" id="CACRSJ010000109">
    <property type="protein sequence ID" value="VYS62056.1"/>
    <property type="molecule type" value="Genomic_DNA"/>
</dbReference>
<dbReference type="Pfam" id="PF00085">
    <property type="entry name" value="Thioredoxin"/>
    <property type="match status" value="1"/>
</dbReference>
<evidence type="ECO:0000313" key="11">
    <source>
        <dbReference type="Proteomes" id="UP000426265"/>
    </source>
</evidence>
<dbReference type="InterPro" id="IPR036249">
    <property type="entry name" value="Thioredoxin-like_sf"/>
</dbReference>
<evidence type="ECO:0000313" key="10">
    <source>
        <dbReference type="EMBL" id="VYS62056.1"/>
    </source>
</evidence>
<sequence length="311" mass="35186">MEKKLTLLLLVVVVLFVNLTNATVRVQICPRESAKDYILGFRDKSALHRPGFVTEGDDRWLQMAADMVDKKNKCDYAALLFYASWCPFSRLVRPSFDLMSLLYSSVPHFAIEESSVKASTLSKYGVHGFPTIILMNSTMLVVYRGSRTLDSLVAFYTDVTGKISADETNQDKFIHVGIETMDERWVERNRLVPHFHAEPENCPFPWARRSPENLLRQETYLTLATVFVLLRLLHLISPTMVVFVKFTWGRVSNMRLGNPLEHTVTMYLKEPCMSSNLQEGAMNARAWASKSLATVSIAESSSSSRSVSASQ</sequence>
<comment type="subcellular location">
    <subcellularLocation>
        <location evidence="1">Membrane</location>
        <topology evidence="1">Single-pass membrane protein</topology>
    </subcellularLocation>
</comment>
<organism evidence="10 11">
    <name type="scientific">Arabidopsis thaliana</name>
    <name type="common">Mouse-ear cress</name>
    <dbReference type="NCBI Taxonomy" id="3702"/>
    <lineage>
        <taxon>Eukaryota</taxon>
        <taxon>Viridiplantae</taxon>
        <taxon>Streptophyta</taxon>
        <taxon>Embryophyta</taxon>
        <taxon>Tracheophyta</taxon>
        <taxon>Spermatophyta</taxon>
        <taxon>Magnoliopsida</taxon>
        <taxon>eudicotyledons</taxon>
        <taxon>Gunneridae</taxon>
        <taxon>Pentapetalae</taxon>
        <taxon>rosids</taxon>
        <taxon>malvids</taxon>
        <taxon>Brassicales</taxon>
        <taxon>Brassicaceae</taxon>
        <taxon>Camelineae</taxon>
        <taxon>Arabidopsis</taxon>
    </lineage>
</organism>
<dbReference type="GO" id="GO:0016020">
    <property type="term" value="C:membrane"/>
    <property type="evidence" value="ECO:0007669"/>
    <property type="project" value="UniProtKB-SubCell"/>
</dbReference>
<keyword evidence="2" id="KW-0812">Transmembrane</keyword>
<evidence type="ECO:0000313" key="12">
    <source>
        <dbReference type="Proteomes" id="UP000434276"/>
    </source>
</evidence>
<dbReference type="InterPro" id="IPR044606">
    <property type="entry name" value="APRL4/6"/>
</dbReference>
<dbReference type="InterPro" id="IPR013766">
    <property type="entry name" value="Thioredoxin_domain"/>
</dbReference>
<name>A0A654FMK1_ARATH</name>
<evidence type="ECO:0000256" key="4">
    <source>
        <dbReference type="ARBA" id="ARBA00022989"/>
    </source>
</evidence>
<dbReference type="EMBL" id="CACSHJ010000095">
    <property type="protein sequence ID" value="CAA0394205.1"/>
    <property type="molecule type" value="Genomic_DNA"/>
</dbReference>
<dbReference type="ExpressionAtlas" id="A0A654FMK1">
    <property type="expression patterns" value="baseline and differential"/>
</dbReference>
<dbReference type="SUPFAM" id="SSF52833">
    <property type="entry name" value="Thioredoxin-like"/>
    <property type="match status" value="1"/>
</dbReference>
<dbReference type="PANTHER" id="PTHR46854:SF1">
    <property type="entry name" value="5'-ADENYLYLSULFATE REDUCTASE-LIKE 4-RELATED"/>
    <property type="match status" value="1"/>
</dbReference>
<dbReference type="Proteomes" id="UP000426265">
    <property type="component" value="Unassembled WGS sequence"/>
</dbReference>